<evidence type="ECO:0000313" key="2">
    <source>
        <dbReference type="EMBL" id="DAD22188.1"/>
    </source>
</evidence>
<comment type="caution">
    <text evidence="2">The sequence shown here is derived from an EMBL/GenBank/DDBJ whole genome shotgun (WGS) entry which is preliminary data.</text>
</comment>
<feature type="transmembrane region" description="Helical" evidence="1">
    <location>
        <begin position="138"/>
        <end position="157"/>
    </location>
</feature>
<gene>
    <name evidence="2" type="ORF">HUJ06_023651</name>
</gene>
<dbReference type="AlphaFoldDB" id="A0A822XXS2"/>
<name>A0A822XXS2_NELNU</name>
<proteinExistence type="predicted"/>
<organism evidence="2 3">
    <name type="scientific">Nelumbo nucifera</name>
    <name type="common">Sacred lotus</name>
    <dbReference type="NCBI Taxonomy" id="4432"/>
    <lineage>
        <taxon>Eukaryota</taxon>
        <taxon>Viridiplantae</taxon>
        <taxon>Streptophyta</taxon>
        <taxon>Embryophyta</taxon>
        <taxon>Tracheophyta</taxon>
        <taxon>Spermatophyta</taxon>
        <taxon>Magnoliopsida</taxon>
        <taxon>Proteales</taxon>
        <taxon>Nelumbonaceae</taxon>
        <taxon>Nelumbo</taxon>
    </lineage>
</organism>
<keyword evidence="3" id="KW-1185">Reference proteome</keyword>
<dbReference type="EMBL" id="DUZY01000001">
    <property type="protein sequence ID" value="DAD22188.1"/>
    <property type="molecule type" value="Genomic_DNA"/>
</dbReference>
<evidence type="ECO:0000256" key="1">
    <source>
        <dbReference type="SAM" id="Phobius"/>
    </source>
</evidence>
<dbReference type="Proteomes" id="UP000607653">
    <property type="component" value="Unassembled WGS sequence"/>
</dbReference>
<feature type="transmembrane region" description="Helical" evidence="1">
    <location>
        <begin position="78"/>
        <end position="99"/>
    </location>
</feature>
<keyword evidence="1" id="KW-1133">Transmembrane helix</keyword>
<keyword evidence="1" id="KW-0472">Membrane</keyword>
<keyword evidence="1" id="KW-0812">Transmembrane</keyword>
<accession>A0A822XXS2</accession>
<reference evidence="2 3" key="1">
    <citation type="journal article" date="2020" name="Mol. Biol. Evol.">
        <title>Distinct Expression and Methylation Patterns for Genes with Different Fates following a Single Whole-Genome Duplication in Flowering Plants.</title>
        <authorList>
            <person name="Shi T."/>
            <person name="Rahmani R.S."/>
            <person name="Gugger P.F."/>
            <person name="Wang M."/>
            <person name="Li H."/>
            <person name="Zhang Y."/>
            <person name="Li Z."/>
            <person name="Wang Q."/>
            <person name="Van de Peer Y."/>
            <person name="Marchal K."/>
            <person name="Chen J."/>
        </authorList>
    </citation>
    <scope>NUCLEOTIDE SEQUENCE [LARGE SCALE GENOMIC DNA]</scope>
    <source>
        <tissue evidence="2">Leaf</tissue>
    </source>
</reference>
<evidence type="ECO:0000313" key="3">
    <source>
        <dbReference type="Proteomes" id="UP000607653"/>
    </source>
</evidence>
<protein>
    <submittedName>
        <fullName evidence="2">Uncharacterized protein</fullName>
    </submittedName>
</protein>
<sequence length="246" mass="27223">MGPKPTEQPFGLSSHHRLSKMQLDCGDAIGYALTAPTGHMDLSLWERVYLIGIENLKLTELDYWPPKDRDVNQRSFSFSPYLSFFLPALSLSPPLLLLSRATSPLLISLTLSLLAISLSFSLSLLFHHPAASCRDGSGILLSPFVSLSLILSISLSLHSQPLISLPSAPLFSFEEAHRRRQSEKGVPLVSHCVQLRLHLRLCLSLVSLSILNLLSLSSLRPSDFIQRGLINAAGARRGFRHRCCIF</sequence>
<feature type="transmembrane region" description="Helical" evidence="1">
    <location>
        <begin position="105"/>
        <end position="126"/>
    </location>
</feature>